<accession>A0A258HKQ6</accession>
<reference evidence="4 5" key="1">
    <citation type="submission" date="2017-03" db="EMBL/GenBank/DDBJ databases">
        <title>Lifting the veil on microbial sulfur biogeochemistry in mining wastewaters.</title>
        <authorList>
            <person name="Kantor R.S."/>
            <person name="Colenbrander Nelson T."/>
            <person name="Marshall S."/>
            <person name="Bennett D."/>
            <person name="Apte S."/>
            <person name="Camacho D."/>
            <person name="Thomas B.C."/>
            <person name="Warren L.A."/>
            <person name="Banfield J.F."/>
        </authorList>
    </citation>
    <scope>NUCLEOTIDE SEQUENCE [LARGE SCALE GENOMIC DNA]</scope>
    <source>
        <strain evidence="4">32-68-21</strain>
    </source>
</reference>
<evidence type="ECO:0000313" key="5">
    <source>
        <dbReference type="Proteomes" id="UP000216147"/>
    </source>
</evidence>
<name>A0A258HKQ6_9CAUL</name>
<evidence type="ECO:0000256" key="1">
    <source>
        <dbReference type="ARBA" id="ARBA00006407"/>
    </source>
</evidence>
<comment type="similarity">
    <text evidence="2">Belongs to the UPF0174 family.</text>
</comment>
<comment type="similarity">
    <text evidence="1">Belongs to the CBP3 family.</text>
</comment>
<dbReference type="InterPro" id="IPR021150">
    <property type="entry name" value="Ubiq_cyt_c_chap"/>
</dbReference>
<evidence type="ECO:0000313" key="4">
    <source>
        <dbReference type="EMBL" id="OYX56878.1"/>
    </source>
</evidence>
<comment type="caution">
    <text evidence="4">The sequence shown here is derived from an EMBL/GenBank/DDBJ whole genome shotgun (WGS) entry which is preliminary data.</text>
</comment>
<dbReference type="InterPro" id="IPR007129">
    <property type="entry name" value="Ubiqinol_cyt_c_chaperone_CPB3"/>
</dbReference>
<dbReference type="Proteomes" id="UP000216147">
    <property type="component" value="Unassembled WGS sequence"/>
</dbReference>
<sequence length="179" mass="19513">MLKNLFRTRSAERMGLPLYTAAVEQARDPGFYTTLGVTDEIDSRFELYTLHVLLLILRLRDETGAEAERGAEAAQNLFDVYVSALDNALRELGVNDVTMAKKMRRLGEALYGRMTAYETALRAGDAPELSGGLARNVYATEEADRATGLAAYALAARGGLAQQSIDTVLAAPVWPEIKA</sequence>
<dbReference type="EMBL" id="NCEQ01000007">
    <property type="protein sequence ID" value="OYX56878.1"/>
    <property type="molecule type" value="Genomic_DNA"/>
</dbReference>
<dbReference type="AlphaFoldDB" id="A0A258HKQ6"/>
<dbReference type="Pfam" id="PF03981">
    <property type="entry name" value="Ubiq_cyt_C_chap"/>
    <property type="match status" value="1"/>
</dbReference>
<protein>
    <submittedName>
        <fullName evidence="4">Ubiquinol-cytochrome C chaperone</fullName>
    </submittedName>
</protein>
<dbReference type="PANTHER" id="PTHR12184">
    <property type="entry name" value="UBIQUINOL-CYTOCHROME C REDUCTASE COMPLEX ASSEMBLY FACTOR 1 FAMILY MEMBER"/>
    <property type="match status" value="1"/>
</dbReference>
<evidence type="ECO:0000256" key="2">
    <source>
        <dbReference type="ARBA" id="ARBA00006436"/>
    </source>
</evidence>
<dbReference type="PANTHER" id="PTHR12184:SF1">
    <property type="entry name" value="UBIQUINOL-CYTOCHROME-C REDUCTASE COMPLEX ASSEMBLY FACTOR 1"/>
    <property type="match status" value="1"/>
</dbReference>
<organism evidence="4 5">
    <name type="scientific">Brevundimonas subvibrioides</name>
    <dbReference type="NCBI Taxonomy" id="74313"/>
    <lineage>
        <taxon>Bacteria</taxon>
        <taxon>Pseudomonadati</taxon>
        <taxon>Pseudomonadota</taxon>
        <taxon>Alphaproteobacteria</taxon>
        <taxon>Caulobacterales</taxon>
        <taxon>Caulobacteraceae</taxon>
        <taxon>Brevundimonas</taxon>
    </lineage>
</organism>
<gene>
    <name evidence="4" type="ORF">B7Y86_08980</name>
</gene>
<feature type="domain" description="Ubiquinol-cytochrome c chaperone" evidence="3">
    <location>
        <begin position="34"/>
        <end position="171"/>
    </location>
</feature>
<evidence type="ECO:0000259" key="3">
    <source>
        <dbReference type="Pfam" id="PF03981"/>
    </source>
</evidence>
<proteinExistence type="inferred from homology"/>